<dbReference type="SUPFAM" id="SSF51735">
    <property type="entry name" value="NAD(P)-binding Rossmann-fold domains"/>
    <property type="match status" value="1"/>
</dbReference>
<keyword evidence="6" id="KW-0560">Oxidoreductase</keyword>
<evidence type="ECO:0000313" key="8">
    <source>
        <dbReference type="EMBL" id="SHH49926.1"/>
    </source>
</evidence>
<dbReference type="GO" id="GO:0005829">
    <property type="term" value="C:cytosol"/>
    <property type="evidence" value="ECO:0007669"/>
    <property type="project" value="TreeGrafter"/>
</dbReference>
<name>A0A1M5TGS8_9BRAD</name>
<evidence type="ECO:0000256" key="2">
    <source>
        <dbReference type="ARBA" id="ARBA00010944"/>
    </source>
</evidence>
<gene>
    <name evidence="8" type="ORF">SAMN05443248_5013</name>
</gene>
<evidence type="ECO:0000259" key="7">
    <source>
        <dbReference type="Pfam" id="PF04321"/>
    </source>
</evidence>
<dbReference type="GO" id="GO:0008831">
    <property type="term" value="F:dTDP-4-dehydrorhamnose reductase activity"/>
    <property type="evidence" value="ECO:0007669"/>
    <property type="project" value="UniProtKB-EC"/>
</dbReference>
<dbReference type="PANTHER" id="PTHR10491">
    <property type="entry name" value="DTDP-4-DEHYDRORHAMNOSE REDUCTASE"/>
    <property type="match status" value="1"/>
</dbReference>
<dbReference type="NCBIfam" id="TIGR01214">
    <property type="entry name" value="rmlD"/>
    <property type="match status" value="1"/>
</dbReference>
<evidence type="ECO:0000256" key="6">
    <source>
        <dbReference type="RuleBase" id="RU364082"/>
    </source>
</evidence>
<evidence type="ECO:0000256" key="4">
    <source>
        <dbReference type="ARBA" id="ARBA00017099"/>
    </source>
</evidence>
<dbReference type="PANTHER" id="PTHR10491:SF4">
    <property type="entry name" value="METHIONINE ADENOSYLTRANSFERASE 2 SUBUNIT BETA"/>
    <property type="match status" value="1"/>
</dbReference>
<dbReference type="Pfam" id="PF04321">
    <property type="entry name" value="RmlD_sub_bind"/>
    <property type="match status" value="1"/>
</dbReference>
<organism evidence="8 9">
    <name type="scientific">Bradyrhizobium erythrophlei</name>
    <dbReference type="NCBI Taxonomy" id="1437360"/>
    <lineage>
        <taxon>Bacteria</taxon>
        <taxon>Pseudomonadati</taxon>
        <taxon>Pseudomonadota</taxon>
        <taxon>Alphaproteobacteria</taxon>
        <taxon>Hyphomicrobiales</taxon>
        <taxon>Nitrobacteraceae</taxon>
        <taxon>Bradyrhizobium</taxon>
    </lineage>
</organism>
<dbReference type="AlphaFoldDB" id="A0A1M5TGS8"/>
<keyword evidence="6" id="KW-0521">NADP</keyword>
<dbReference type="InterPro" id="IPR029903">
    <property type="entry name" value="RmlD-like-bd"/>
</dbReference>
<dbReference type="CDD" id="cd05254">
    <property type="entry name" value="dTDP_HR_like_SDR_e"/>
    <property type="match status" value="1"/>
</dbReference>
<dbReference type="Gene3D" id="3.90.25.10">
    <property type="entry name" value="UDP-galactose 4-epimerase, domain 1"/>
    <property type="match status" value="1"/>
</dbReference>
<evidence type="ECO:0000256" key="5">
    <source>
        <dbReference type="ARBA" id="ARBA00048200"/>
    </source>
</evidence>
<dbReference type="Gene3D" id="3.40.50.720">
    <property type="entry name" value="NAD(P)-binding Rossmann-like Domain"/>
    <property type="match status" value="1"/>
</dbReference>
<evidence type="ECO:0000313" key="9">
    <source>
        <dbReference type="Proteomes" id="UP000189796"/>
    </source>
</evidence>
<dbReference type="InterPro" id="IPR036291">
    <property type="entry name" value="NAD(P)-bd_dom_sf"/>
</dbReference>
<dbReference type="EC" id="1.1.1.133" evidence="3 6"/>
<dbReference type="GO" id="GO:0019305">
    <property type="term" value="P:dTDP-rhamnose biosynthetic process"/>
    <property type="evidence" value="ECO:0007669"/>
    <property type="project" value="UniProtKB-UniPathway"/>
</dbReference>
<comment type="catalytic activity">
    <reaction evidence="5 6">
        <text>dTDP-beta-L-rhamnose + NADP(+) = dTDP-4-dehydro-beta-L-rhamnose + NADPH + H(+)</text>
        <dbReference type="Rhea" id="RHEA:21796"/>
        <dbReference type="ChEBI" id="CHEBI:15378"/>
        <dbReference type="ChEBI" id="CHEBI:57510"/>
        <dbReference type="ChEBI" id="CHEBI:57783"/>
        <dbReference type="ChEBI" id="CHEBI:58349"/>
        <dbReference type="ChEBI" id="CHEBI:62830"/>
        <dbReference type="EC" id="1.1.1.133"/>
    </reaction>
</comment>
<comment type="function">
    <text evidence="6">Catalyzes the reduction of dTDP-6-deoxy-L-lyxo-4-hexulose to yield dTDP-L-rhamnose.</text>
</comment>
<feature type="domain" description="RmlD-like substrate binding" evidence="7">
    <location>
        <begin position="2"/>
        <end position="303"/>
    </location>
</feature>
<comment type="pathway">
    <text evidence="1 6">Carbohydrate biosynthesis; dTDP-L-rhamnose biosynthesis.</text>
</comment>
<evidence type="ECO:0000256" key="3">
    <source>
        <dbReference type="ARBA" id="ARBA00012929"/>
    </source>
</evidence>
<dbReference type="UniPathway" id="UPA00124"/>
<dbReference type="EMBL" id="LT670817">
    <property type="protein sequence ID" value="SHH49926.1"/>
    <property type="molecule type" value="Genomic_DNA"/>
</dbReference>
<comment type="similarity">
    <text evidence="2 6">Belongs to the dTDP-4-dehydrorhamnose reductase family.</text>
</comment>
<dbReference type="RefSeq" id="WP_338065025.1">
    <property type="nucleotide sequence ID" value="NZ_LT670817.1"/>
</dbReference>
<comment type="cofactor">
    <cofactor evidence="6">
        <name>Mg(2+)</name>
        <dbReference type="ChEBI" id="CHEBI:18420"/>
    </cofactor>
    <text evidence="6">Binds 1 Mg(2+) ion per monomer.</text>
</comment>
<dbReference type="Proteomes" id="UP000189796">
    <property type="component" value="Chromosome I"/>
</dbReference>
<evidence type="ECO:0000256" key="1">
    <source>
        <dbReference type="ARBA" id="ARBA00004781"/>
    </source>
</evidence>
<protein>
    <recommendedName>
        <fullName evidence="4 6">dTDP-4-dehydrorhamnose reductase</fullName>
        <ecNumber evidence="3 6">1.1.1.133</ecNumber>
    </recommendedName>
</protein>
<proteinExistence type="inferred from homology"/>
<dbReference type="InterPro" id="IPR005913">
    <property type="entry name" value="dTDP_dehydrorham_reduct"/>
</dbReference>
<reference evidence="8 9" key="1">
    <citation type="submission" date="2016-11" db="EMBL/GenBank/DDBJ databases">
        <authorList>
            <person name="Jaros S."/>
            <person name="Januszkiewicz K."/>
            <person name="Wedrychowicz H."/>
        </authorList>
    </citation>
    <scope>NUCLEOTIDE SEQUENCE [LARGE SCALE GENOMIC DNA]</scope>
    <source>
        <strain evidence="8 9">GAS138</strain>
    </source>
</reference>
<sequence>MMRILLTGVSGQVGQALREPLSAFGTVITADRSTLDLSRPDHISTALDSFCPDLMVNPAAYTAVDQAEDERELAHRVNAEAPGVMARWAALHGVPMVHFSTDYVFDGSGDRPWREGDPTGPLSVYGASKLAGEAAIRDAGGSHLIIRTSWIFAATGRNFLTTIARLARERPELRIVADQFGAPTSARSIAEGLVAMLSGLSTREDETLVEMIEQRFYEADGLVHMSTSGETTWHGFAGAIVGALRARGISLPVKDLVAIETGDFPAKATRPHNSRLDMGRLQGVFGIQMPSWQDALARELEDLGSAWS</sequence>
<accession>A0A1M5TGS8</accession>